<name>A0ACB8FT68_9SAUR</name>
<evidence type="ECO:0000313" key="2">
    <source>
        <dbReference type="Proteomes" id="UP000827872"/>
    </source>
</evidence>
<comment type="caution">
    <text evidence="1">The sequence shown here is derived from an EMBL/GenBank/DDBJ whole genome shotgun (WGS) entry which is preliminary data.</text>
</comment>
<reference evidence="1" key="1">
    <citation type="submission" date="2021-08" db="EMBL/GenBank/DDBJ databases">
        <title>The first chromosome-level gecko genome reveals the dynamic sex chromosomes of Neotropical dwarf geckos (Sphaerodactylidae: Sphaerodactylus).</title>
        <authorList>
            <person name="Pinto B.J."/>
            <person name="Keating S.E."/>
            <person name="Gamble T."/>
        </authorList>
    </citation>
    <scope>NUCLEOTIDE SEQUENCE</scope>
    <source>
        <strain evidence="1">TG3544</strain>
    </source>
</reference>
<sequence>MALRRLVGSSPTLLQEIHTCLIKVRPWEVPQCPAPADLKNADGTKICAQLYTDNSPYYDQCCTGSVLLVQPGEDQPYVPAAFNNKISSLVVATRCELTVWSGKGKAGNTRKFKAGAFPRLQEYRRGLFGDWDNSISAFYCKCT</sequence>
<proteinExistence type="predicted"/>
<evidence type="ECO:0000313" key="1">
    <source>
        <dbReference type="EMBL" id="KAH8008554.1"/>
    </source>
</evidence>
<dbReference type="Proteomes" id="UP000827872">
    <property type="component" value="Linkage Group LG06"/>
</dbReference>
<accession>A0ACB8FT68</accession>
<keyword evidence="2" id="KW-1185">Reference proteome</keyword>
<dbReference type="EMBL" id="CM037619">
    <property type="protein sequence ID" value="KAH8008554.1"/>
    <property type="molecule type" value="Genomic_DNA"/>
</dbReference>
<gene>
    <name evidence="1" type="ORF">K3G42_029981</name>
</gene>
<protein>
    <submittedName>
        <fullName evidence="1">Uncharacterized protein</fullName>
    </submittedName>
</protein>
<organism evidence="1 2">
    <name type="scientific">Sphaerodactylus townsendi</name>
    <dbReference type="NCBI Taxonomy" id="933632"/>
    <lineage>
        <taxon>Eukaryota</taxon>
        <taxon>Metazoa</taxon>
        <taxon>Chordata</taxon>
        <taxon>Craniata</taxon>
        <taxon>Vertebrata</taxon>
        <taxon>Euteleostomi</taxon>
        <taxon>Lepidosauria</taxon>
        <taxon>Squamata</taxon>
        <taxon>Bifurcata</taxon>
        <taxon>Gekkota</taxon>
        <taxon>Sphaerodactylidae</taxon>
        <taxon>Sphaerodactylus</taxon>
    </lineage>
</organism>